<dbReference type="EMBL" id="JACXAA010000005">
    <property type="protein sequence ID" value="MBD2754354.1"/>
    <property type="molecule type" value="Genomic_DNA"/>
</dbReference>
<dbReference type="Gene3D" id="3.40.710.10">
    <property type="entry name" value="DD-peptidase/beta-lactamase superfamily"/>
    <property type="match status" value="1"/>
</dbReference>
<sequence length="305" mass="32921">MIRYVLLLITLLLPASLYAQPSLPQSGTDKSVTNLRDQIEKIAQAAQGRVGVSATVIETGESVALRGDEQFPMQSVYKFPIGMTALHLVDQGKLSLTQTIHVKPAEYVSERQHSPLRDKNPHGADVTLDELLRYAVSESDGSASDVLMRLVGGPQVIMNYLKSFGVTGIIVANTEKEIGGDNAVQYRNWAKPNEIVELLKALQNGLGLSTSSRARLFRLMTNTQTGLKRLKGLLPAGTVVAHKTGTSWTIDGVTAATNDVGLITLPNGHHMAIAVFVSDAKADESTREGVIAKIAQAAWNTWNNP</sequence>
<dbReference type="InterPro" id="IPR012338">
    <property type="entry name" value="Beta-lactam/transpept-like"/>
</dbReference>
<evidence type="ECO:0000256" key="3">
    <source>
        <dbReference type="ARBA" id="ARBA00012865"/>
    </source>
</evidence>
<dbReference type="PANTHER" id="PTHR35333">
    <property type="entry name" value="BETA-LACTAMASE"/>
    <property type="match status" value="1"/>
</dbReference>
<evidence type="ECO:0000256" key="2">
    <source>
        <dbReference type="ARBA" id="ARBA00009009"/>
    </source>
</evidence>
<dbReference type="PRINTS" id="PR00118">
    <property type="entry name" value="BLACTAMASEA"/>
</dbReference>
<comment type="catalytic activity">
    <reaction evidence="1">
        <text>a beta-lactam + H2O = a substituted beta-amino acid</text>
        <dbReference type="Rhea" id="RHEA:20401"/>
        <dbReference type="ChEBI" id="CHEBI:15377"/>
        <dbReference type="ChEBI" id="CHEBI:35627"/>
        <dbReference type="ChEBI" id="CHEBI:140347"/>
        <dbReference type="EC" id="3.5.2.6"/>
    </reaction>
</comment>
<gene>
    <name evidence="6" type="primary">bla</name>
    <name evidence="6" type="ORF">IC230_15715</name>
</gene>
<comment type="similarity">
    <text evidence="2">Belongs to the class-A beta-lactamase family.</text>
</comment>
<feature type="chain" id="PRO_5037968156" description="beta-lactamase" evidence="4">
    <location>
        <begin position="20"/>
        <end position="305"/>
    </location>
</feature>
<keyword evidence="4" id="KW-0732">Signal</keyword>
<evidence type="ECO:0000256" key="4">
    <source>
        <dbReference type="SAM" id="SignalP"/>
    </source>
</evidence>
<proteinExistence type="inferred from homology"/>
<dbReference type="GO" id="GO:0008800">
    <property type="term" value="F:beta-lactamase activity"/>
    <property type="evidence" value="ECO:0007669"/>
    <property type="project" value="UniProtKB-EC"/>
</dbReference>
<reference evidence="6" key="1">
    <citation type="submission" date="2020-09" db="EMBL/GenBank/DDBJ databases">
        <authorList>
            <person name="Kim M.K."/>
        </authorList>
    </citation>
    <scope>NUCLEOTIDE SEQUENCE</scope>
    <source>
        <strain evidence="6">BT704</strain>
    </source>
</reference>
<dbReference type="GO" id="GO:0046677">
    <property type="term" value="P:response to antibiotic"/>
    <property type="evidence" value="ECO:0007669"/>
    <property type="project" value="InterPro"/>
</dbReference>
<feature type="domain" description="Beta-lactamase class A catalytic" evidence="5">
    <location>
        <begin position="51"/>
        <end position="277"/>
    </location>
</feature>
<comment type="caution">
    <text evidence="6">The sequence shown here is derived from an EMBL/GenBank/DDBJ whole genome shotgun (WGS) entry which is preliminary data.</text>
</comment>
<dbReference type="GO" id="GO:0030655">
    <property type="term" value="P:beta-lactam antibiotic catabolic process"/>
    <property type="evidence" value="ECO:0007669"/>
    <property type="project" value="InterPro"/>
</dbReference>
<evidence type="ECO:0000313" key="7">
    <source>
        <dbReference type="Proteomes" id="UP000653797"/>
    </source>
</evidence>
<dbReference type="RefSeq" id="WP_191039990.1">
    <property type="nucleotide sequence ID" value="NZ_JACXAA010000005.1"/>
</dbReference>
<dbReference type="InterPro" id="IPR045155">
    <property type="entry name" value="Beta-lactam_cat"/>
</dbReference>
<evidence type="ECO:0000256" key="1">
    <source>
        <dbReference type="ARBA" id="ARBA00001526"/>
    </source>
</evidence>
<organism evidence="6 7">
    <name type="scientific">Spirosoma validum</name>
    <dbReference type="NCBI Taxonomy" id="2771355"/>
    <lineage>
        <taxon>Bacteria</taxon>
        <taxon>Pseudomonadati</taxon>
        <taxon>Bacteroidota</taxon>
        <taxon>Cytophagia</taxon>
        <taxon>Cytophagales</taxon>
        <taxon>Cytophagaceae</taxon>
        <taxon>Spirosoma</taxon>
    </lineage>
</organism>
<dbReference type="PANTHER" id="PTHR35333:SF3">
    <property type="entry name" value="BETA-LACTAMASE-TYPE TRANSPEPTIDASE FOLD CONTAINING PROTEIN"/>
    <property type="match status" value="1"/>
</dbReference>
<dbReference type="InterPro" id="IPR000871">
    <property type="entry name" value="Beta-lactam_class-A"/>
</dbReference>
<name>A0A927B2G4_9BACT</name>
<accession>A0A927B2G4</accession>
<protein>
    <recommendedName>
        <fullName evidence="3">beta-lactamase</fullName>
        <ecNumber evidence="3">3.5.2.6</ecNumber>
    </recommendedName>
</protein>
<dbReference type="EC" id="3.5.2.6" evidence="3"/>
<dbReference type="SUPFAM" id="SSF56601">
    <property type="entry name" value="beta-lactamase/transpeptidase-like"/>
    <property type="match status" value="1"/>
</dbReference>
<evidence type="ECO:0000259" key="5">
    <source>
        <dbReference type="Pfam" id="PF13354"/>
    </source>
</evidence>
<dbReference type="Pfam" id="PF13354">
    <property type="entry name" value="Beta-lactamase2"/>
    <property type="match status" value="1"/>
</dbReference>
<keyword evidence="7" id="KW-1185">Reference proteome</keyword>
<dbReference type="NCBIfam" id="NF033103">
    <property type="entry name" value="bla_class_A"/>
    <property type="match status" value="1"/>
</dbReference>
<dbReference type="AlphaFoldDB" id="A0A927B2G4"/>
<feature type="signal peptide" evidence="4">
    <location>
        <begin position="1"/>
        <end position="19"/>
    </location>
</feature>
<evidence type="ECO:0000313" key="6">
    <source>
        <dbReference type="EMBL" id="MBD2754354.1"/>
    </source>
</evidence>
<dbReference type="Proteomes" id="UP000653797">
    <property type="component" value="Unassembled WGS sequence"/>
</dbReference>